<name>F3QZ06_9BACT</name>
<evidence type="ECO:0000259" key="2">
    <source>
        <dbReference type="Pfam" id="PF02357"/>
    </source>
</evidence>
<dbReference type="AlphaFoldDB" id="F3QZ06"/>
<protein>
    <submittedName>
        <fullName evidence="3">Transcription termination/antitermination factor NusG</fullName>
    </submittedName>
</protein>
<dbReference type="OrthoDB" id="1081856at2"/>
<dbReference type="Proteomes" id="UP000005546">
    <property type="component" value="Unassembled WGS sequence"/>
</dbReference>
<dbReference type="GO" id="GO:0006354">
    <property type="term" value="P:DNA-templated transcription elongation"/>
    <property type="evidence" value="ECO:0007669"/>
    <property type="project" value="InterPro"/>
</dbReference>
<evidence type="ECO:0000313" key="3">
    <source>
        <dbReference type="EMBL" id="EGG50093.1"/>
    </source>
</evidence>
<dbReference type="InterPro" id="IPR036735">
    <property type="entry name" value="NGN_dom_sf"/>
</dbReference>
<dbReference type="SUPFAM" id="SSF82679">
    <property type="entry name" value="N-utilization substance G protein NusG, N-terminal domain"/>
    <property type="match status" value="1"/>
</dbReference>
<sequence length="502" mass="57784">MKPQHHDKLNKVDFRWFVIRTLPHQERKLTDLLSAHLPQAPNILEAYCPTHTTADIGSKGRDVQQPLFAGYVFVLSTQEAVADFIGKYYPDGTLLYERKKDDRHKAGFLTIPEEQIRFFKDFNENYAEHVIVLEKPYSDYAFNPKTNEPNEIVKVLDGPLKGREGYLTRFHRERRLVFNMKAIDSERHFAVSIPNIWNFHVVRLHNTEGDRQTIGTQKARAVDLLVGMLESCGHERETLPMLYETVDSLVIKPSLAGLRKDLARKGYEALSQKTSRLNTREAELLLELARYERDNPGYVRTHWDKHVIRPFLTPTSGVDFEDGKDEAELPHTDFTEIIRKTDITERAYRPSKGEEESITTTYYSHIGIMPDTAQGGYILFTNWDMFLDKYFRTTGKANERLVTGTGLNGKDGKTQEEKLVESFRNFAPTLYRVLTDKDSPVKALPRLKIGVETLNVLAVTSPDIDGAKERLATTCINICKEINATTHLAVWRRYLQTVWLHQ</sequence>
<dbReference type="HOGENOM" id="CLU_524627_0_0_10"/>
<dbReference type="RefSeq" id="WP_008630288.1">
    <property type="nucleotide sequence ID" value="NZ_GL883889.1"/>
</dbReference>
<reference evidence="3 4" key="1">
    <citation type="submission" date="2011-02" db="EMBL/GenBank/DDBJ databases">
        <authorList>
            <person name="Weinstock G."/>
            <person name="Sodergren E."/>
            <person name="Clifton S."/>
            <person name="Fulton L."/>
            <person name="Fulton B."/>
            <person name="Courtney L."/>
            <person name="Fronick C."/>
            <person name="Harrison M."/>
            <person name="Strong C."/>
            <person name="Farmer C."/>
            <person name="Delahaunty K."/>
            <person name="Markovic C."/>
            <person name="Hall O."/>
            <person name="Minx P."/>
            <person name="Tomlinson C."/>
            <person name="Mitreva M."/>
            <person name="Hou S."/>
            <person name="Chen J."/>
            <person name="Wollam A."/>
            <person name="Pepin K.H."/>
            <person name="Johnson M."/>
            <person name="Bhonagiri V."/>
            <person name="Zhang X."/>
            <person name="Suruliraj S."/>
            <person name="Warren W."/>
            <person name="Chinwalla A."/>
            <person name="Mardis E.R."/>
            <person name="Wilson R.K."/>
        </authorList>
    </citation>
    <scope>NUCLEOTIDE SEQUENCE [LARGE SCALE GENOMIC DNA]</scope>
    <source>
        <strain evidence="3 4">YIT 11841</strain>
    </source>
</reference>
<dbReference type="Gene3D" id="3.30.70.940">
    <property type="entry name" value="NusG, N-terminal domain"/>
    <property type="match status" value="1"/>
</dbReference>
<dbReference type="STRING" id="762982.HMPREF9442_03453"/>
<proteinExistence type="predicted"/>
<keyword evidence="1" id="KW-0804">Transcription</keyword>
<evidence type="ECO:0000256" key="1">
    <source>
        <dbReference type="ARBA" id="ARBA00023163"/>
    </source>
</evidence>
<dbReference type="EMBL" id="AFBR01000096">
    <property type="protein sequence ID" value="EGG50093.1"/>
    <property type="molecule type" value="Genomic_DNA"/>
</dbReference>
<feature type="domain" description="NusG-like N-terminal" evidence="2">
    <location>
        <begin position="15"/>
        <end position="77"/>
    </location>
</feature>
<gene>
    <name evidence="3" type="ORF">HMPREF9442_03453</name>
</gene>
<dbReference type="Pfam" id="PF02357">
    <property type="entry name" value="NusG"/>
    <property type="match status" value="1"/>
</dbReference>
<dbReference type="InterPro" id="IPR006645">
    <property type="entry name" value="NGN-like_dom"/>
</dbReference>
<dbReference type="eggNOG" id="ENOG5033T31">
    <property type="taxonomic scope" value="Bacteria"/>
</dbReference>
<organism evidence="3 4">
    <name type="scientific">Paraprevotella xylaniphila YIT 11841</name>
    <dbReference type="NCBI Taxonomy" id="762982"/>
    <lineage>
        <taxon>Bacteria</taxon>
        <taxon>Pseudomonadati</taxon>
        <taxon>Bacteroidota</taxon>
        <taxon>Bacteroidia</taxon>
        <taxon>Bacteroidales</taxon>
        <taxon>Prevotellaceae</taxon>
        <taxon>Paraprevotella</taxon>
    </lineage>
</organism>
<comment type="caution">
    <text evidence="3">The sequence shown here is derived from an EMBL/GenBank/DDBJ whole genome shotgun (WGS) entry which is preliminary data.</text>
</comment>
<evidence type="ECO:0000313" key="4">
    <source>
        <dbReference type="Proteomes" id="UP000005546"/>
    </source>
</evidence>
<accession>F3QZ06</accession>
<keyword evidence="4" id="KW-1185">Reference proteome</keyword>